<gene>
    <name evidence="2" type="ORF">AVEN_201811_1</name>
</gene>
<organism evidence="2 3">
    <name type="scientific">Araneus ventricosus</name>
    <name type="common">Orbweaver spider</name>
    <name type="synonym">Epeira ventricosa</name>
    <dbReference type="NCBI Taxonomy" id="182803"/>
    <lineage>
        <taxon>Eukaryota</taxon>
        <taxon>Metazoa</taxon>
        <taxon>Ecdysozoa</taxon>
        <taxon>Arthropoda</taxon>
        <taxon>Chelicerata</taxon>
        <taxon>Arachnida</taxon>
        <taxon>Araneae</taxon>
        <taxon>Araneomorphae</taxon>
        <taxon>Entelegynae</taxon>
        <taxon>Araneoidea</taxon>
        <taxon>Araneidae</taxon>
        <taxon>Araneus</taxon>
    </lineage>
</organism>
<evidence type="ECO:0000313" key="2">
    <source>
        <dbReference type="EMBL" id="GBN24990.1"/>
    </source>
</evidence>
<evidence type="ECO:0000256" key="1">
    <source>
        <dbReference type="SAM" id="MobiDB-lite"/>
    </source>
</evidence>
<name>A0A4Y2MF05_ARAVE</name>
<dbReference type="EMBL" id="BGPR01007189">
    <property type="protein sequence ID" value="GBN24990.1"/>
    <property type="molecule type" value="Genomic_DNA"/>
</dbReference>
<keyword evidence="3" id="KW-1185">Reference proteome</keyword>
<dbReference type="Proteomes" id="UP000499080">
    <property type="component" value="Unassembled WGS sequence"/>
</dbReference>
<sequence>MSFQETTHLARGPNRKQKTPRQKDTNRGAVADSFTPRPSNQKGKSKKNKTKEPGVSRQNSYLINSYQIYRLESRSLSSIVSLPRLTKKSQRGGNCFNTCSDFNQSSRLCHTNNDMPC</sequence>
<reference evidence="2 3" key="1">
    <citation type="journal article" date="2019" name="Sci. Rep.">
        <title>Orb-weaving spider Araneus ventricosus genome elucidates the spidroin gene catalogue.</title>
        <authorList>
            <person name="Kono N."/>
            <person name="Nakamura H."/>
            <person name="Ohtoshi R."/>
            <person name="Moran D.A.P."/>
            <person name="Shinohara A."/>
            <person name="Yoshida Y."/>
            <person name="Fujiwara M."/>
            <person name="Mori M."/>
            <person name="Tomita M."/>
            <person name="Arakawa K."/>
        </authorList>
    </citation>
    <scope>NUCLEOTIDE SEQUENCE [LARGE SCALE GENOMIC DNA]</scope>
</reference>
<evidence type="ECO:0000313" key="3">
    <source>
        <dbReference type="Proteomes" id="UP000499080"/>
    </source>
</evidence>
<accession>A0A4Y2MF05</accession>
<feature type="region of interest" description="Disordered" evidence="1">
    <location>
        <begin position="1"/>
        <end position="59"/>
    </location>
</feature>
<dbReference type="AlphaFoldDB" id="A0A4Y2MF05"/>
<proteinExistence type="predicted"/>
<comment type="caution">
    <text evidence="2">The sequence shown here is derived from an EMBL/GenBank/DDBJ whole genome shotgun (WGS) entry which is preliminary data.</text>
</comment>
<protein>
    <submittedName>
        <fullName evidence="2">Uncharacterized protein</fullName>
    </submittedName>
</protein>